<dbReference type="STRING" id="398580.Dshi_2057"/>
<evidence type="ECO:0000256" key="1">
    <source>
        <dbReference type="SAM" id="MobiDB-lite"/>
    </source>
</evidence>
<feature type="region of interest" description="Disordered" evidence="1">
    <location>
        <begin position="53"/>
        <end position="84"/>
    </location>
</feature>
<dbReference type="KEGG" id="dsh:Dshi_2057"/>
<dbReference type="RefSeq" id="WP_012178727.1">
    <property type="nucleotide sequence ID" value="NC_009952.1"/>
</dbReference>
<keyword evidence="3" id="KW-1185">Reference proteome</keyword>
<dbReference type="HOGENOM" id="CLU_112041_1_0_5"/>
<evidence type="ECO:0008006" key="4">
    <source>
        <dbReference type="Google" id="ProtNLM"/>
    </source>
</evidence>
<accession>A8LPU0</accession>
<name>A8LPU0_DINSH</name>
<dbReference type="PIRSF" id="PIRSF032131">
    <property type="entry name" value="UCP032131"/>
    <property type="match status" value="1"/>
</dbReference>
<proteinExistence type="predicted"/>
<dbReference type="OrthoDB" id="9799894at2"/>
<dbReference type="InterPro" id="IPR009562">
    <property type="entry name" value="DUF1178"/>
</dbReference>
<sequence>MIRYTLKCDRDHVFDAWFHSADAFEKLRKSRMTSCAVCGSPEVDKTLMAPRVQASRSREIAPLPPEAAATAPGADGKSFSLSEPDSPLAQAIARLRAEVEASSDYVGTDFATEARAMHLGDAPTRAIHGEARLDEARALAEEGVPILPLPFSNRTKSN</sequence>
<organism evidence="2 3">
    <name type="scientific">Dinoroseobacter shibae (strain DSM 16493 / NCIMB 14021 / DFL 12)</name>
    <dbReference type="NCBI Taxonomy" id="398580"/>
    <lineage>
        <taxon>Bacteria</taxon>
        <taxon>Pseudomonadati</taxon>
        <taxon>Pseudomonadota</taxon>
        <taxon>Alphaproteobacteria</taxon>
        <taxon>Rhodobacterales</taxon>
        <taxon>Roseobacteraceae</taxon>
        <taxon>Dinoroseobacter</taxon>
    </lineage>
</organism>
<protein>
    <recommendedName>
        <fullName evidence="4">DUF1178 family protein</fullName>
    </recommendedName>
</protein>
<dbReference type="AlphaFoldDB" id="A8LPU0"/>
<evidence type="ECO:0000313" key="2">
    <source>
        <dbReference type="EMBL" id="ABV93794.1"/>
    </source>
</evidence>
<dbReference type="eggNOG" id="COG5319">
    <property type="taxonomic scope" value="Bacteria"/>
</dbReference>
<reference evidence="3" key="1">
    <citation type="journal article" date="2010" name="ISME J.">
        <title>The complete genome sequence of the algal symbiont Dinoroseobacter shibae: a hitchhiker's guide to life in the sea.</title>
        <authorList>
            <person name="Wagner-Dobler I."/>
            <person name="Ballhausen B."/>
            <person name="Berger M."/>
            <person name="Brinkhoff T."/>
            <person name="Buchholz I."/>
            <person name="Bunk B."/>
            <person name="Cypionka H."/>
            <person name="Daniel R."/>
            <person name="Drepper T."/>
            <person name="Gerdts G."/>
            <person name="Hahnke S."/>
            <person name="Han C."/>
            <person name="Jahn D."/>
            <person name="Kalhoefer D."/>
            <person name="Kiss H."/>
            <person name="Klenk H.P."/>
            <person name="Kyrpides N."/>
            <person name="Liebl W."/>
            <person name="Liesegang H."/>
            <person name="Meincke L."/>
            <person name="Pati A."/>
            <person name="Petersen J."/>
            <person name="Piekarski T."/>
            <person name="Pommerenke C."/>
            <person name="Pradella S."/>
            <person name="Pukall R."/>
            <person name="Rabus R."/>
            <person name="Stackebrandt E."/>
            <person name="Thole S."/>
            <person name="Thompson L."/>
            <person name="Tielen P."/>
            <person name="Tomasch J."/>
            <person name="von Jan M."/>
            <person name="Wanphrut N."/>
            <person name="Wichels A."/>
            <person name="Zech H."/>
            <person name="Simon M."/>
        </authorList>
    </citation>
    <scope>NUCLEOTIDE SEQUENCE [LARGE SCALE GENOMIC DNA]</scope>
    <source>
        <strain evidence="3">DSM 16493 / NCIMB 14021 / DFL 12</strain>
    </source>
</reference>
<evidence type="ECO:0000313" key="3">
    <source>
        <dbReference type="Proteomes" id="UP000006833"/>
    </source>
</evidence>
<dbReference type="Proteomes" id="UP000006833">
    <property type="component" value="Chromosome"/>
</dbReference>
<dbReference type="EMBL" id="CP000830">
    <property type="protein sequence ID" value="ABV93794.1"/>
    <property type="molecule type" value="Genomic_DNA"/>
</dbReference>
<dbReference type="Pfam" id="PF06676">
    <property type="entry name" value="DUF1178"/>
    <property type="match status" value="1"/>
</dbReference>
<gene>
    <name evidence="2" type="ordered locus">Dshi_2057</name>
</gene>